<feature type="compositionally biased region" description="Basic residues" evidence="5">
    <location>
        <begin position="218"/>
        <end position="231"/>
    </location>
</feature>
<dbReference type="GeneID" id="55969518"/>
<reference evidence="6" key="1">
    <citation type="submission" date="2020-03" db="EMBL/GenBank/DDBJ databases">
        <title>Site-based positive gene gene selection in Geosmithia morbida across the United States reveals a broad range of putative effectors and factors for local host and environmental adapation.</title>
        <authorList>
            <person name="Onufrak A."/>
            <person name="Murdoch R.W."/>
            <person name="Gazis R."/>
            <person name="Huff M."/>
            <person name="Staton M."/>
            <person name="Klingeman W."/>
            <person name="Hadziabdic D."/>
        </authorList>
    </citation>
    <scope>NUCLEOTIDE SEQUENCE</scope>
    <source>
        <strain evidence="6">1262</strain>
    </source>
</reference>
<dbReference type="InterPro" id="IPR019186">
    <property type="entry name" value="Nucleolar_protein_12"/>
</dbReference>
<dbReference type="AlphaFoldDB" id="A0A9P4YR43"/>
<evidence type="ECO:0000256" key="5">
    <source>
        <dbReference type="SAM" id="MobiDB-lite"/>
    </source>
</evidence>
<dbReference type="OrthoDB" id="551633at2759"/>
<dbReference type="GO" id="GO:0005730">
    <property type="term" value="C:nucleolus"/>
    <property type="evidence" value="ECO:0007669"/>
    <property type="project" value="UniProtKB-SubCell"/>
</dbReference>
<dbReference type="Pfam" id="PF09805">
    <property type="entry name" value="Nop25"/>
    <property type="match status" value="1"/>
</dbReference>
<evidence type="ECO:0000256" key="3">
    <source>
        <dbReference type="ARBA" id="ARBA00023054"/>
    </source>
</evidence>
<comment type="similarity">
    <text evidence="2">Belongs to the RRP17 family.</text>
</comment>
<feature type="region of interest" description="Disordered" evidence="5">
    <location>
        <begin position="42"/>
        <end position="231"/>
    </location>
</feature>
<dbReference type="EMBL" id="JAANYQ010000018">
    <property type="protein sequence ID" value="KAF4120163.1"/>
    <property type="molecule type" value="Genomic_DNA"/>
</dbReference>
<accession>A0A9P4YR43</accession>
<keyword evidence="4" id="KW-0539">Nucleus</keyword>
<evidence type="ECO:0000256" key="4">
    <source>
        <dbReference type="ARBA" id="ARBA00023242"/>
    </source>
</evidence>
<feature type="compositionally biased region" description="Basic and acidic residues" evidence="5">
    <location>
        <begin position="50"/>
        <end position="82"/>
    </location>
</feature>
<feature type="compositionally biased region" description="Acidic residues" evidence="5">
    <location>
        <begin position="103"/>
        <end position="117"/>
    </location>
</feature>
<evidence type="ECO:0000256" key="1">
    <source>
        <dbReference type="ARBA" id="ARBA00004604"/>
    </source>
</evidence>
<comment type="caution">
    <text evidence="6">The sequence shown here is derived from an EMBL/GenBank/DDBJ whole genome shotgun (WGS) entry which is preliminary data.</text>
</comment>
<evidence type="ECO:0000313" key="6">
    <source>
        <dbReference type="EMBL" id="KAF4120163.1"/>
    </source>
</evidence>
<dbReference type="PANTHER" id="PTHR14577">
    <property type="entry name" value="NUCLEOLAR PROTEIN 12"/>
    <property type="match status" value="1"/>
</dbReference>
<feature type="compositionally biased region" description="Basic and acidic residues" evidence="5">
    <location>
        <begin position="148"/>
        <end position="163"/>
    </location>
</feature>
<gene>
    <name evidence="6" type="ORF">GMORB2_3290</name>
</gene>
<organism evidence="6 7">
    <name type="scientific">Geosmithia morbida</name>
    <dbReference type="NCBI Taxonomy" id="1094350"/>
    <lineage>
        <taxon>Eukaryota</taxon>
        <taxon>Fungi</taxon>
        <taxon>Dikarya</taxon>
        <taxon>Ascomycota</taxon>
        <taxon>Pezizomycotina</taxon>
        <taxon>Sordariomycetes</taxon>
        <taxon>Hypocreomycetidae</taxon>
        <taxon>Hypocreales</taxon>
        <taxon>Bionectriaceae</taxon>
        <taxon>Geosmithia</taxon>
    </lineage>
</organism>
<sequence length="231" mass="26851">MFAKPRPKKSLAPPPKKRKAPTIEEINFDFDARHEYLTGFHKRKLQRQKYAQEEAAKKERQEKIEIRKQAREERKREVEDHVNMVNSLLKQSGHIGASGETSSSEDDADNDQDEFEGFPDRPNLDMVDDEEEYIDEDRYTTVTVETVDISRDGLNKPATREEEAAAAAAAEEKRKKYAEAAAAEEEAKAKKEDAKQKKKKKKFRYETKLERSLNDRKQKAKNHKKKAERTE</sequence>
<comment type="subcellular location">
    <subcellularLocation>
        <location evidence="1">Nucleus</location>
        <location evidence="1">Nucleolus</location>
    </subcellularLocation>
</comment>
<keyword evidence="7" id="KW-1185">Reference proteome</keyword>
<evidence type="ECO:0000313" key="7">
    <source>
        <dbReference type="Proteomes" id="UP000749293"/>
    </source>
</evidence>
<feature type="compositionally biased region" description="Acidic residues" evidence="5">
    <location>
        <begin position="126"/>
        <end position="135"/>
    </location>
</feature>
<keyword evidence="3" id="KW-0175">Coiled coil</keyword>
<dbReference type="Proteomes" id="UP000749293">
    <property type="component" value="Unassembled WGS sequence"/>
</dbReference>
<feature type="compositionally biased region" description="Basic and acidic residues" evidence="5">
    <location>
        <begin position="185"/>
        <end position="195"/>
    </location>
</feature>
<dbReference type="GO" id="GO:0019843">
    <property type="term" value="F:rRNA binding"/>
    <property type="evidence" value="ECO:0007669"/>
    <property type="project" value="TreeGrafter"/>
</dbReference>
<evidence type="ECO:0000256" key="2">
    <source>
        <dbReference type="ARBA" id="ARBA00007175"/>
    </source>
</evidence>
<feature type="compositionally biased region" description="Basic and acidic residues" evidence="5">
    <location>
        <begin position="204"/>
        <end position="217"/>
    </location>
</feature>
<dbReference type="RefSeq" id="XP_035318815.1">
    <property type="nucleotide sequence ID" value="XM_035465266.1"/>
</dbReference>
<name>A0A9P4YR43_9HYPO</name>
<proteinExistence type="inferred from homology"/>
<dbReference type="PANTHER" id="PTHR14577:SF0">
    <property type="entry name" value="NUCLEOLAR PROTEIN 12"/>
    <property type="match status" value="1"/>
</dbReference>
<feature type="region of interest" description="Disordered" evidence="5">
    <location>
        <begin position="1"/>
        <end position="25"/>
    </location>
</feature>
<protein>
    <submittedName>
        <fullName evidence="6">Ribosomal RNA-processing protein 17</fullName>
    </submittedName>
</protein>
<feature type="compositionally biased region" description="Basic residues" evidence="5">
    <location>
        <begin position="1"/>
        <end position="20"/>
    </location>
</feature>